<proteinExistence type="predicted"/>
<comment type="caution">
    <text evidence="2">The sequence shown here is derived from an EMBL/GenBank/DDBJ whole genome shotgun (WGS) entry which is preliminary data.</text>
</comment>
<name>A0ABW3R091_9PSEU</name>
<keyword evidence="3" id="KW-1185">Reference proteome</keyword>
<organism evidence="2 3">
    <name type="scientific">Saccharothrix hoggarensis</name>
    <dbReference type="NCBI Taxonomy" id="913853"/>
    <lineage>
        <taxon>Bacteria</taxon>
        <taxon>Bacillati</taxon>
        <taxon>Actinomycetota</taxon>
        <taxon>Actinomycetes</taxon>
        <taxon>Pseudonocardiales</taxon>
        <taxon>Pseudonocardiaceae</taxon>
        <taxon>Saccharothrix</taxon>
    </lineage>
</organism>
<accession>A0ABW3R091</accession>
<evidence type="ECO:0000313" key="3">
    <source>
        <dbReference type="Proteomes" id="UP001597168"/>
    </source>
</evidence>
<protein>
    <recommendedName>
        <fullName evidence="4">DUF5642 domain-containing protein</fullName>
    </recommendedName>
</protein>
<gene>
    <name evidence="2" type="ORF">ACFQ3T_24800</name>
</gene>
<reference evidence="3" key="1">
    <citation type="journal article" date="2019" name="Int. J. Syst. Evol. Microbiol.">
        <title>The Global Catalogue of Microorganisms (GCM) 10K type strain sequencing project: providing services to taxonomists for standard genome sequencing and annotation.</title>
        <authorList>
            <consortium name="The Broad Institute Genomics Platform"/>
            <consortium name="The Broad Institute Genome Sequencing Center for Infectious Disease"/>
            <person name="Wu L."/>
            <person name="Ma J."/>
        </authorList>
    </citation>
    <scope>NUCLEOTIDE SEQUENCE [LARGE SCALE GENOMIC DNA]</scope>
    <source>
        <strain evidence="3">CCUG 60214</strain>
    </source>
</reference>
<keyword evidence="1" id="KW-0732">Signal</keyword>
<sequence length="208" mass="21591">MGVRAVMAAVAVAVALGSTVTACSTVTPPAVPNPRIPTIVPPTSFSRVPQMVDRPLPDDCELVVPVEVLHQRLGRELPGELKTIIGIPEPSLGRTGKIDCYYGVGERQPLAAAPVVVGLASYVDAPTASGRVTESVTAEREDGATVTQVDVSKHKGSLVTTKDERLLMGSLGKTTFVARVKAGVVPDDAVGAFLAAIAQQSMTPVEEA</sequence>
<evidence type="ECO:0000256" key="1">
    <source>
        <dbReference type="SAM" id="SignalP"/>
    </source>
</evidence>
<feature type="signal peptide" evidence="1">
    <location>
        <begin position="1"/>
        <end position="22"/>
    </location>
</feature>
<dbReference type="RefSeq" id="WP_380726392.1">
    <property type="nucleotide sequence ID" value="NZ_JBHTLK010000155.1"/>
</dbReference>
<feature type="chain" id="PRO_5045732846" description="DUF5642 domain-containing protein" evidence="1">
    <location>
        <begin position="23"/>
        <end position="208"/>
    </location>
</feature>
<evidence type="ECO:0000313" key="2">
    <source>
        <dbReference type="EMBL" id="MFD1150366.1"/>
    </source>
</evidence>
<dbReference type="EMBL" id="JBHTLK010000155">
    <property type="protein sequence ID" value="MFD1150366.1"/>
    <property type="molecule type" value="Genomic_DNA"/>
</dbReference>
<evidence type="ECO:0008006" key="4">
    <source>
        <dbReference type="Google" id="ProtNLM"/>
    </source>
</evidence>
<dbReference type="PROSITE" id="PS51257">
    <property type="entry name" value="PROKAR_LIPOPROTEIN"/>
    <property type="match status" value="1"/>
</dbReference>
<dbReference type="Proteomes" id="UP001597168">
    <property type="component" value="Unassembled WGS sequence"/>
</dbReference>